<dbReference type="InterPro" id="IPR001810">
    <property type="entry name" value="F-box_dom"/>
</dbReference>
<dbReference type="Pfam" id="PF00646">
    <property type="entry name" value="F-box"/>
    <property type="match status" value="1"/>
</dbReference>
<proteinExistence type="predicted"/>
<reference evidence="3 4" key="1">
    <citation type="submission" date="2024-04" db="EMBL/GenBank/DDBJ databases">
        <authorList>
            <person name="Fracassetti M."/>
        </authorList>
    </citation>
    <scope>NUCLEOTIDE SEQUENCE [LARGE SCALE GENOMIC DNA]</scope>
</reference>
<dbReference type="PANTHER" id="PTHR35546">
    <property type="entry name" value="F-BOX PROTEIN INTERACTION DOMAIN PROTEIN-RELATED"/>
    <property type="match status" value="1"/>
</dbReference>
<dbReference type="Pfam" id="PF24750">
    <property type="entry name" value="b-prop_At3g26010-like"/>
    <property type="match status" value="1"/>
</dbReference>
<feature type="domain" description="F-box protein At3g26010-like beta-propeller" evidence="2">
    <location>
        <begin position="160"/>
        <end position="311"/>
    </location>
</feature>
<dbReference type="InterPro" id="IPR056592">
    <property type="entry name" value="Beta-prop_At3g26010-like"/>
</dbReference>
<sequence length="456" mass="50407">MESSETERIMMEDLDCGFVLVDFQENLAAEDGSPEEELMSDDDDDDLRYTNSVALKLTRKFPRKRCAVSIPPWQEQIKDVIKHQVLTYLPAKSVCRFRAVAKDWNNWISAPLFAHKQSVCFTEISGLFSQFPGDEPCFTPFDRHSCGVPTPSLSFLPEKVEVRATDGGLVCCRSHLGSYYICNPVTKQWTKLPEPIMYHGPKAALGLSFEPSPSSFSAHYQLVCAVVTTISSPIDDDDDDDPLVVVSFEIYSSRSGEWRVCGAMYCDGDLGSPEIVGDGLCLNGFMYWETGGGKVLTFDVQNEECGVLTLPPGHGPQGSLGFMDGELCYLLPITSRWELDVEEEEEEEGGGLQAAVIQVYGDMDMKLKRVISVDYGAREHCSRVLALVRDKVVIAVFGTQIVAYDVEAENGELIGTARDDGFERFLPYVNSLVGVKGAASADQEDYVSSESDDMDV</sequence>
<dbReference type="AlphaFoldDB" id="A0AAV2FQ43"/>
<dbReference type="PANTHER" id="PTHR35546:SF25">
    <property type="entry name" value="F-BOX DOMAIN-CONTAINING PROTEIN"/>
    <property type="match status" value="1"/>
</dbReference>
<keyword evidence="4" id="KW-1185">Reference proteome</keyword>
<dbReference type="SUPFAM" id="SSF81383">
    <property type="entry name" value="F-box domain"/>
    <property type="match status" value="1"/>
</dbReference>
<evidence type="ECO:0000259" key="2">
    <source>
        <dbReference type="Pfam" id="PF24750"/>
    </source>
</evidence>
<evidence type="ECO:0008006" key="5">
    <source>
        <dbReference type="Google" id="ProtNLM"/>
    </source>
</evidence>
<evidence type="ECO:0000259" key="1">
    <source>
        <dbReference type="Pfam" id="PF00646"/>
    </source>
</evidence>
<dbReference type="EMBL" id="OZ034820">
    <property type="protein sequence ID" value="CAL1399793.1"/>
    <property type="molecule type" value="Genomic_DNA"/>
</dbReference>
<evidence type="ECO:0000313" key="3">
    <source>
        <dbReference type="EMBL" id="CAL1399793.1"/>
    </source>
</evidence>
<protein>
    <recommendedName>
        <fullName evidence="5">F-box protein</fullName>
    </recommendedName>
</protein>
<gene>
    <name evidence="3" type="ORF">LTRI10_LOCUS39963</name>
</gene>
<accession>A0AAV2FQ43</accession>
<name>A0AAV2FQ43_9ROSI</name>
<dbReference type="Proteomes" id="UP001497516">
    <property type="component" value="Chromosome 7"/>
</dbReference>
<dbReference type="InterPro" id="IPR055290">
    <property type="entry name" value="At3g26010-like"/>
</dbReference>
<dbReference type="InterPro" id="IPR036047">
    <property type="entry name" value="F-box-like_dom_sf"/>
</dbReference>
<evidence type="ECO:0000313" key="4">
    <source>
        <dbReference type="Proteomes" id="UP001497516"/>
    </source>
</evidence>
<organism evidence="3 4">
    <name type="scientific">Linum trigynum</name>
    <dbReference type="NCBI Taxonomy" id="586398"/>
    <lineage>
        <taxon>Eukaryota</taxon>
        <taxon>Viridiplantae</taxon>
        <taxon>Streptophyta</taxon>
        <taxon>Embryophyta</taxon>
        <taxon>Tracheophyta</taxon>
        <taxon>Spermatophyta</taxon>
        <taxon>Magnoliopsida</taxon>
        <taxon>eudicotyledons</taxon>
        <taxon>Gunneridae</taxon>
        <taxon>Pentapetalae</taxon>
        <taxon>rosids</taxon>
        <taxon>fabids</taxon>
        <taxon>Malpighiales</taxon>
        <taxon>Linaceae</taxon>
        <taxon>Linum</taxon>
    </lineage>
</organism>
<feature type="domain" description="F-box" evidence="1">
    <location>
        <begin position="80"/>
        <end position="113"/>
    </location>
</feature>